<accession>A0A9W7ACT7</accession>
<protein>
    <submittedName>
        <fullName evidence="2">Uncharacterized protein</fullName>
    </submittedName>
</protein>
<feature type="compositionally biased region" description="Low complexity" evidence="1">
    <location>
        <begin position="348"/>
        <end position="369"/>
    </location>
</feature>
<evidence type="ECO:0000313" key="2">
    <source>
        <dbReference type="EMBL" id="GMH67057.1"/>
    </source>
</evidence>
<dbReference type="Proteomes" id="UP001165122">
    <property type="component" value="Unassembled WGS sequence"/>
</dbReference>
<comment type="caution">
    <text evidence="2">The sequence shown here is derived from an EMBL/GenBank/DDBJ whole genome shotgun (WGS) entry which is preliminary data.</text>
</comment>
<sequence>MPCQSRRKTLSPSKASTFLSSINLTGDPLSLPSPPCSPNVKGLPIDIDNLSSPGVDENGQVVDKVRFFVDLHWSRTRRPAHFEQKLKINPYPSSHTTPSSLQTPNPRPTPTPQVDDTLNNLLHTHLSPKSASPKKKKKKKRRNSILAPTDVLEIKEFINTEIAPIPETATTACTVDDLSVDDIRLLLVQFQNSSTLLSSSNKNLSQKILDSTSYPLLSLLQMRSSSPVLSSSNLFQTKRGLLLRLSPHFSEMEVQKKRESLRMERETGCRCERGREGYCYFDGEGEEVEGEEYGRRYMAAINSGKVKELPQLVAVVVEEEVAVVEEEDEPTADDINDVVADIDVVETSETTSEITTSTTSTTASTNNPETETEETSRAELALQLKNELFTSIDVALQKYVKAMKNINGGVLGDDVLDILKEKV</sequence>
<organism evidence="2 3">
    <name type="scientific">Triparma laevis f. longispina</name>
    <dbReference type="NCBI Taxonomy" id="1714387"/>
    <lineage>
        <taxon>Eukaryota</taxon>
        <taxon>Sar</taxon>
        <taxon>Stramenopiles</taxon>
        <taxon>Ochrophyta</taxon>
        <taxon>Bolidophyceae</taxon>
        <taxon>Parmales</taxon>
        <taxon>Triparmaceae</taxon>
        <taxon>Triparma</taxon>
    </lineage>
</organism>
<feature type="region of interest" description="Disordered" evidence="1">
    <location>
        <begin position="85"/>
        <end position="144"/>
    </location>
</feature>
<keyword evidence="3" id="KW-1185">Reference proteome</keyword>
<gene>
    <name evidence="2" type="ORF">TrLO_g5370</name>
</gene>
<feature type="region of interest" description="Disordered" evidence="1">
    <location>
        <begin position="348"/>
        <end position="374"/>
    </location>
</feature>
<dbReference type="OrthoDB" id="10683033at2759"/>
<name>A0A9W7ACT7_9STRA</name>
<dbReference type="AlphaFoldDB" id="A0A9W7ACT7"/>
<dbReference type="EMBL" id="BRXW01000568">
    <property type="protein sequence ID" value="GMH67057.1"/>
    <property type="molecule type" value="Genomic_DNA"/>
</dbReference>
<evidence type="ECO:0000256" key="1">
    <source>
        <dbReference type="SAM" id="MobiDB-lite"/>
    </source>
</evidence>
<evidence type="ECO:0000313" key="3">
    <source>
        <dbReference type="Proteomes" id="UP001165122"/>
    </source>
</evidence>
<feature type="compositionally biased region" description="Basic residues" evidence="1">
    <location>
        <begin position="132"/>
        <end position="143"/>
    </location>
</feature>
<feature type="compositionally biased region" description="Polar residues" evidence="1">
    <location>
        <begin position="91"/>
        <end position="102"/>
    </location>
</feature>
<proteinExistence type="predicted"/>
<reference evidence="3" key="1">
    <citation type="journal article" date="2023" name="Commun. Biol.">
        <title>Genome analysis of Parmales, the sister group of diatoms, reveals the evolutionary specialization of diatoms from phago-mixotrophs to photoautotrophs.</title>
        <authorList>
            <person name="Ban H."/>
            <person name="Sato S."/>
            <person name="Yoshikawa S."/>
            <person name="Yamada K."/>
            <person name="Nakamura Y."/>
            <person name="Ichinomiya M."/>
            <person name="Sato N."/>
            <person name="Blanc-Mathieu R."/>
            <person name="Endo H."/>
            <person name="Kuwata A."/>
            <person name="Ogata H."/>
        </authorList>
    </citation>
    <scope>NUCLEOTIDE SEQUENCE [LARGE SCALE GENOMIC DNA]</scope>
    <source>
        <strain evidence="3">NIES 3700</strain>
    </source>
</reference>